<keyword evidence="2" id="KW-1185">Reference proteome</keyword>
<protein>
    <submittedName>
        <fullName evidence="1">Uncharacterized protein</fullName>
    </submittedName>
</protein>
<name>A0ABR6HR25_9RHOB</name>
<evidence type="ECO:0000313" key="1">
    <source>
        <dbReference type="EMBL" id="MBB3713004.1"/>
    </source>
</evidence>
<reference evidence="1 2" key="1">
    <citation type="submission" date="2020-08" db="EMBL/GenBank/DDBJ databases">
        <title>Genomic Encyclopedia of Type Strains, Phase III (KMG-III): the genomes of soil and plant-associated and newly described type strains.</title>
        <authorList>
            <person name="Whitman W."/>
        </authorList>
    </citation>
    <scope>NUCLEOTIDE SEQUENCE [LARGE SCALE GENOMIC DNA]</scope>
    <source>
        <strain evidence="1 2">CECT 8572</strain>
    </source>
</reference>
<sequence length="81" mass="9117">MSRSPMPLPEVIRSPETIAARRRGSFNAKTEIHVVVAPDAITPAVFMRFPEIRFAASAREIERVDMREGRMSLGELYDALT</sequence>
<dbReference type="RefSeq" id="WP_183474397.1">
    <property type="nucleotide sequence ID" value="NZ_JACIBX010000010.1"/>
</dbReference>
<organism evidence="1 2">
    <name type="scientific">Limimaricola variabilis</name>
    <dbReference type="NCBI Taxonomy" id="1492771"/>
    <lineage>
        <taxon>Bacteria</taxon>
        <taxon>Pseudomonadati</taxon>
        <taxon>Pseudomonadota</taxon>
        <taxon>Alphaproteobacteria</taxon>
        <taxon>Rhodobacterales</taxon>
        <taxon>Paracoccaceae</taxon>
        <taxon>Limimaricola</taxon>
    </lineage>
</organism>
<gene>
    <name evidence="1" type="ORF">FHS00_002605</name>
</gene>
<dbReference type="Proteomes" id="UP000576152">
    <property type="component" value="Unassembled WGS sequence"/>
</dbReference>
<accession>A0ABR6HR25</accession>
<dbReference type="EMBL" id="JACIBX010000010">
    <property type="protein sequence ID" value="MBB3713004.1"/>
    <property type="molecule type" value="Genomic_DNA"/>
</dbReference>
<comment type="caution">
    <text evidence="1">The sequence shown here is derived from an EMBL/GenBank/DDBJ whole genome shotgun (WGS) entry which is preliminary data.</text>
</comment>
<evidence type="ECO:0000313" key="2">
    <source>
        <dbReference type="Proteomes" id="UP000576152"/>
    </source>
</evidence>
<proteinExistence type="predicted"/>